<gene>
    <name evidence="1" type="ORF">K435DRAFT_690965</name>
</gene>
<dbReference type="AlphaFoldDB" id="A0A4S8L2M5"/>
<dbReference type="OrthoDB" id="3265539at2759"/>
<sequence length="94" mass="10521">GFSMALSMWQKFFTMKKVKGQKILAWIVEAKAQAFEMEEVGLQVTDLDVILALTMGLPLSFNGLTIELNATPYEELTIDHVATQLLSEEICQNV</sequence>
<dbReference type="Pfam" id="PF14223">
    <property type="entry name" value="Retrotran_gag_2"/>
    <property type="match status" value="1"/>
</dbReference>
<name>A0A4S8L2M5_DENBC</name>
<evidence type="ECO:0000313" key="2">
    <source>
        <dbReference type="Proteomes" id="UP000297245"/>
    </source>
</evidence>
<proteinExistence type="predicted"/>
<evidence type="ECO:0000313" key="1">
    <source>
        <dbReference type="EMBL" id="THU82724.1"/>
    </source>
</evidence>
<reference evidence="1 2" key="1">
    <citation type="journal article" date="2019" name="Nat. Ecol. Evol.">
        <title>Megaphylogeny resolves global patterns of mushroom evolution.</title>
        <authorList>
            <person name="Varga T."/>
            <person name="Krizsan K."/>
            <person name="Foldi C."/>
            <person name="Dima B."/>
            <person name="Sanchez-Garcia M."/>
            <person name="Sanchez-Ramirez S."/>
            <person name="Szollosi G.J."/>
            <person name="Szarkandi J.G."/>
            <person name="Papp V."/>
            <person name="Albert L."/>
            <person name="Andreopoulos W."/>
            <person name="Angelini C."/>
            <person name="Antonin V."/>
            <person name="Barry K.W."/>
            <person name="Bougher N.L."/>
            <person name="Buchanan P."/>
            <person name="Buyck B."/>
            <person name="Bense V."/>
            <person name="Catcheside P."/>
            <person name="Chovatia M."/>
            <person name="Cooper J."/>
            <person name="Damon W."/>
            <person name="Desjardin D."/>
            <person name="Finy P."/>
            <person name="Geml J."/>
            <person name="Haridas S."/>
            <person name="Hughes K."/>
            <person name="Justo A."/>
            <person name="Karasinski D."/>
            <person name="Kautmanova I."/>
            <person name="Kiss B."/>
            <person name="Kocsube S."/>
            <person name="Kotiranta H."/>
            <person name="LaButti K.M."/>
            <person name="Lechner B.E."/>
            <person name="Liimatainen K."/>
            <person name="Lipzen A."/>
            <person name="Lukacs Z."/>
            <person name="Mihaltcheva S."/>
            <person name="Morgado L.N."/>
            <person name="Niskanen T."/>
            <person name="Noordeloos M.E."/>
            <person name="Ohm R.A."/>
            <person name="Ortiz-Santana B."/>
            <person name="Ovrebo C."/>
            <person name="Racz N."/>
            <person name="Riley R."/>
            <person name="Savchenko A."/>
            <person name="Shiryaev A."/>
            <person name="Soop K."/>
            <person name="Spirin V."/>
            <person name="Szebenyi C."/>
            <person name="Tomsovsky M."/>
            <person name="Tulloss R.E."/>
            <person name="Uehling J."/>
            <person name="Grigoriev I.V."/>
            <person name="Vagvolgyi C."/>
            <person name="Papp T."/>
            <person name="Martin F.M."/>
            <person name="Miettinen O."/>
            <person name="Hibbett D.S."/>
            <person name="Nagy L.G."/>
        </authorList>
    </citation>
    <scope>NUCLEOTIDE SEQUENCE [LARGE SCALE GENOMIC DNA]</scope>
    <source>
        <strain evidence="1 2">CBS 962.96</strain>
    </source>
</reference>
<dbReference type="Proteomes" id="UP000297245">
    <property type="component" value="Unassembled WGS sequence"/>
</dbReference>
<accession>A0A4S8L2M5</accession>
<feature type="non-terminal residue" evidence="1">
    <location>
        <position position="1"/>
    </location>
</feature>
<protein>
    <submittedName>
        <fullName evidence="1">Uncharacterized protein</fullName>
    </submittedName>
</protein>
<dbReference type="EMBL" id="ML179712">
    <property type="protein sequence ID" value="THU82724.1"/>
    <property type="molecule type" value="Genomic_DNA"/>
</dbReference>
<keyword evidence="2" id="KW-1185">Reference proteome</keyword>
<organism evidence="1 2">
    <name type="scientific">Dendrothele bispora (strain CBS 962.96)</name>
    <dbReference type="NCBI Taxonomy" id="1314807"/>
    <lineage>
        <taxon>Eukaryota</taxon>
        <taxon>Fungi</taxon>
        <taxon>Dikarya</taxon>
        <taxon>Basidiomycota</taxon>
        <taxon>Agaricomycotina</taxon>
        <taxon>Agaricomycetes</taxon>
        <taxon>Agaricomycetidae</taxon>
        <taxon>Agaricales</taxon>
        <taxon>Agaricales incertae sedis</taxon>
        <taxon>Dendrothele</taxon>
    </lineage>
</organism>